<evidence type="ECO:0000313" key="2">
    <source>
        <dbReference type="EMBL" id="KIJ24594.1"/>
    </source>
</evidence>
<dbReference type="OrthoDB" id="2426273at2759"/>
<dbReference type="InterPro" id="IPR010730">
    <property type="entry name" value="HET"/>
</dbReference>
<gene>
    <name evidence="2" type="ORF">M422DRAFT_56349</name>
</gene>
<dbReference type="AlphaFoldDB" id="A0A0C9TRS9"/>
<dbReference type="PANTHER" id="PTHR39596:SF3">
    <property type="entry name" value="HETEROKARYON INCOMPATIBILITY DOMAIN-CONTAINING PROTEIN"/>
    <property type="match status" value="1"/>
</dbReference>
<evidence type="ECO:0000259" key="1">
    <source>
        <dbReference type="Pfam" id="PF06985"/>
    </source>
</evidence>
<sequence length="792" mass="89470">MDHLLLPTGTKPYITVPYKCTERYDGDDFLTYPERKGWDKDIANNDFGRRSSTELDAFFQTWLFFGCLTEVLKVGKVEVYVNDFIDRETNTITTKKLPQLFVRWKQQWPDPKGVSPRCSCKDYQIYEPGKRCGRKRCWQSVVRDCSSVALRTTRIILNEVFQFVDRICGMEGREAAAGESYSDSTLIPVQPEVSLSISALGSALLSASIDIYDCPPGDTIWGGVSIMKERFIRANWCPSRIAKTLSELDIAGRYYCAANPVKEEGDHTQCNIKRCVAQTVDTEQYPTKHVPGCSCTPAGLVMEDLIDIIGREGTPIVTWVRDINDTQPHAVVVDAVNSKLDSSLGRTLTPDVSRYVAISHVWSDGLGNPTGNTLPVCQLACIQEMVDELFTDRCPDEHIPFWMDTLCVPVHDAECRKKCIIRMRTIYQEAAAVLVLDAGVQQISLSAPLPDRCLALYQSGWWRRLWTYQEGILAKDLYIHFSDGVNNISELGMDLELEEHRSRGYYGNLGFIDLSIHFELFKLTAGELPDEARWVHYLNTADAVSSRRTTKASDETLCLSTVMGINPAPFLRLKGDADKLVEVRMELFLHYVPSFRRGIIFNSLPRLKRDGYRWAPRSLLGHSPGDMDMGEAYNRDHNWSQNAVMHKTRKGIEGLLLRFPGIQLMSVPSHLPSTIIVGDGIDRFQVRLLLDESADFHGWDNIAQYFLVLSGKPDSDKSVRSQRQNPTLVPVTTHLTKRHGVMSVLGTVADSSRFGPVTVRYACRAWVELLDNPQDYDVEGVISEDQIQWLIL</sequence>
<feature type="domain" description="Heterokaryon incompatibility" evidence="1">
    <location>
        <begin position="355"/>
        <end position="438"/>
    </location>
</feature>
<protein>
    <recommendedName>
        <fullName evidence="1">Heterokaryon incompatibility domain-containing protein</fullName>
    </recommendedName>
</protein>
<dbReference type="HOGENOM" id="CLU_009388_4_0_1"/>
<dbReference type="Proteomes" id="UP000054279">
    <property type="component" value="Unassembled WGS sequence"/>
</dbReference>
<keyword evidence="3" id="KW-1185">Reference proteome</keyword>
<dbReference type="PANTHER" id="PTHR39596">
    <property type="match status" value="1"/>
</dbReference>
<accession>A0A0C9TRS9</accession>
<reference evidence="2 3" key="1">
    <citation type="submission" date="2014-06" db="EMBL/GenBank/DDBJ databases">
        <title>Evolutionary Origins and Diversification of the Mycorrhizal Mutualists.</title>
        <authorList>
            <consortium name="DOE Joint Genome Institute"/>
            <consortium name="Mycorrhizal Genomics Consortium"/>
            <person name="Kohler A."/>
            <person name="Kuo A."/>
            <person name="Nagy L.G."/>
            <person name="Floudas D."/>
            <person name="Copeland A."/>
            <person name="Barry K.W."/>
            <person name="Cichocki N."/>
            <person name="Veneault-Fourrey C."/>
            <person name="LaButti K."/>
            <person name="Lindquist E.A."/>
            <person name="Lipzen A."/>
            <person name="Lundell T."/>
            <person name="Morin E."/>
            <person name="Murat C."/>
            <person name="Riley R."/>
            <person name="Ohm R."/>
            <person name="Sun H."/>
            <person name="Tunlid A."/>
            <person name="Henrissat B."/>
            <person name="Grigoriev I.V."/>
            <person name="Hibbett D.S."/>
            <person name="Martin F."/>
        </authorList>
    </citation>
    <scope>NUCLEOTIDE SEQUENCE [LARGE SCALE GENOMIC DNA]</scope>
    <source>
        <strain evidence="2 3">SS14</strain>
    </source>
</reference>
<name>A0A0C9TRS9_SPHS4</name>
<organism evidence="2 3">
    <name type="scientific">Sphaerobolus stellatus (strain SS14)</name>
    <dbReference type="NCBI Taxonomy" id="990650"/>
    <lineage>
        <taxon>Eukaryota</taxon>
        <taxon>Fungi</taxon>
        <taxon>Dikarya</taxon>
        <taxon>Basidiomycota</taxon>
        <taxon>Agaricomycotina</taxon>
        <taxon>Agaricomycetes</taxon>
        <taxon>Phallomycetidae</taxon>
        <taxon>Geastrales</taxon>
        <taxon>Sphaerobolaceae</taxon>
        <taxon>Sphaerobolus</taxon>
    </lineage>
</organism>
<dbReference type="Pfam" id="PF06985">
    <property type="entry name" value="HET"/>
    <property type="match status" value="1"/>
</dbReference>
<dbReference type="EMBL" id="KN837474">
    <property type="protein sequence ID" value="KIJ24594.1"/>
    <property type="molecule type" value="Genomic_DNA"/>
</dbReference>
<proteinExistence type="predicted"/>
<evidence type="ECO:0000313" key="3">
    <source>
        <dbReference type="Proteomes" id="UP000054279"/>
    </source>
</evidence>